<accession>A0ABW8J2N8</accession>
<evidence type="ECO:0000313" key="5">
    <source>
        <dbReference type="EMBL" id="MFK2876274.1"/>
    </source>
</evidence>
<dbReference type="Gene3D" id="2.40.128.20">
    <property type="match status" value="1"/>
</dbReference>
<evidence type="ECO:0000313" key="6">
    <source>
        <dbReference type="EMBL" id="MFK2879839.1"/>
    </source>
</evidence>
<sequence length="196" mass="21759">MRTFRALVLGMALFSSVASAGTLPPIQPVPHVDLPRFMGTWYMIAAIPTVFERNAWNAVETYTLQPDGNVITTLCFNKGAADGPLKQIHSTAYVRPNTGSSVWGVQVFWPIKAQYVVAWLKPDYSEMIVARDARDYTWVFARTPTVTAADWASLRTQVAAMGYDTSALRRIPQSWVATPDSALHSGQSRQITLPQR</sequence>
<dbReference type="EMBL" id="JADIKK010000008">
    <property type="protein sequence ID" value="MFK2879839.1"/>
    <property type="molecule type" value="Genomic_DNA"/>
</dbReference>
<dbReference type="InterPro" id="IPR012674">
    <property type="entry name" value="Calycin"/>
</dbReference>
<keyword evidence="2" id="KW-0998">Cell outer membrane</keyword>
<comment type="subcellular location">
    <subcellularLocation>
        <location evidence="2">Cell outer membrane</location>
    </subcellularLocation>
</comment>
<dbReference type="EMBL" id="JADIKK010000008">
    <property type="protein sequence ID" value="MFK2876274.1"/>
    <property type="molecule type" value="Genomic_DNA"/>
</dbReference>
<dbReference type="EMBL" id="JADIKK010000007">
    <property type="protein sequence ID" value="MFK2875820.1"/>
    <property type="molecule type" value="Genomic_DNA"/>
</dbReference>
<dbReference type="InterPro" id="IPR047202">
    <property type="entry name" value="Lipocalin_Blc-like_dom"/>
</dbReference>
<comment type="caution">
    <text evidence="4">The sequence shown here is derived from an EMBL/GenBank/DDBJ whole genome shotgun (WGS) entry which is preliminary data.</text>
</comment>
<evidence type="ECO:0000313" key="4">
    <source>
        <dbReference type="EMBL" id="MFK2875820.1"/>
    </source>
</evidence>
<protein>
    <recommendedName>
        <fullName evidence="2">Outer membrane lipoprotein Blc</fullName>
    </recommendedName>
</protein>
<keyword evidence="2" id="KW-0449">Lipoprotein</keyword>
<dbReference type="PIRSF" id="PIRSF036893">
    <property type="entry name" value="Lipocalin_ApoD"/>
    <property type="match status" value="1"/>
</dbReference>
<evidence type="ECO:0000256" key="2">
    <source>
        <dbReference type="PIRNR" id="PIRNR036893"/>
    </source>
</evidence>
<evidence type="ECO:0000313" key="7">
    <source>
        <dbReference type="Proteomes" id="UP001620339"/>
    </source>
</evidence>
<dbReference type="InterPro" id="IPR022271">
    <property type="entry name" value="Lipocalin_ApoD"/>
</dbReference>
<dbReference type="PRINTS" id="PR01171">
    <property type="entry name" value="BCTLIPOCALIN"/>
</dbReference>
<dbReference type="Pfam" id="PF08212">
    <property type="entry name" value="Lipocalin_2"/>
    <property type="match status" value="1"/>
</dbReference>
<dbReference type="InterPro" id="IPR002446">
    <property type="entry name" value="Lipocalin_bac"/>
</dbReference>
<proteinExistence type="inferred from homology"/>
<evidence type="ECO:0000256" key="1">
    <source>
        <dbReference type="ARBA" id="ARBA00006889"/>
    </source>
</evidence>
<keyword evidence="7" id="KW-1185">Reference proteome</keyword>
<comment type="function">
    <text evidence="2">Involved in the storage or transport of lipids necessary for membrane maintenance under stressful conditions. Displays a binding preference for lysophospholipids.</text>
</comment>
<dbReference type="Proteomes" id="UP001620339">
    <property type="component" value="Unassembled WGS sequence"/>
</dbReference>
<feature type="signal peptide" evidence="2">
    <location>
        <begin position="1"/>
        <end position="20"/>
    </location>
</feature>
<feature type="chain" id="PRO_5045014585" description="Outer membrane lipoprotein Blc" evidence="2">
    <location>
        <begin position="21"/>
        <end position="196"/>
    </location>
</feature>
<gene>
    <name evidence="4" type="ORF">ISP25_01875</name>
    <name evidence="5" type="ORF">ISP25_04235</name>
    <name evidence="6" type="ORF">ISP25_22495</name>
</gene>
<reference evidence="4 7" key="1">
    <citation type="submission" date="2020-10" db="EMBL/GenBank/DDBJ databases">
        <title>Phylogeny of dyella-like bacteria.</title>
        <authorList>
            <person name="Fu J."/>
        </authorList>
    </citation>
    <scope>NUCLEOTIDE SEQUENCE [LARGE SCALE GENOMIC DNA]</scope>
    <source>
        <strain evidence="4 7">KACC 19113</strain>
    </source>
</reference>
<dbReference type="InterPro" id="IPR000566">
    <property type="entry name" value="Lipocln_cytosolic_FA-bd_dom"/>
</dbReference>
<comment type="similarity">
    <text evidence="1 2">Belongs to the calycin superfamily. Lipocalin family.</text>
</comment>
<dbReference type="PANTHER" id="PTHR10612">
    <property type="entry name" value="APOLIPOPROTEIN D"/>
    <property type="match status" value="1"/>
</dbReference>
<keyword evidence="2" id="KW-0732">Signal</keyword>
<name>A0ABW8J2N8_9GAMM</name>
<organism evidence="4 7">
    <name type="scientific">Rhodanobacter hydrolyticus</name>
    <dbReference type="NCBI Taxonomy" id="2250595"/>
    <lineage>
        <taxon>Bacteria</taxon>
        <taxon>Pseudomonadati</taxon>
        <taxon>Pseudomonadota</taxon>
        <taxon>Gammaproteobacteria</taxon>
        <taxon>Lysobacterales</taxon>
        <taxon>Rhodanobacteraceae</taxon>
        <taxon>Rhodanobacter</taxon>
    </lineage>
</organism>
<feature type="domain" description="Lipocalin/cytosolic fatty-acid binding" evidence="3">
    <location>
        <begin position="32"/>
        <end position="173"/>
    </location>
</feature>
<dbReference type="CDD" id="cd19438">
    <property type="entry name" value="lipocalin_Blc-like"/>
    <property type="match status" value="1"/>
</dbReference>
<keyword evidence="2" id="KW-0446">Lipid-binding</keyword>
<keyword evidence="2" id="KW-0472">Membrane</keyword>
<dbReference type="SUPFAM" id="SSF50814">
    <property type="entry name" value="Lipocalins"/>
    <property type="match status" value="1"/>
</dbReference>
<evidence type="ECO:0000259" key="3">
    <source>
        <dbReference type="Pfam" id="PF08212"/>
    </source>
</evidence>
<comment type="subunit">
    <text evidence="2">Homodimer.</text>
</comment>
<dbReference type="PANTHER" id="PTHR10612:SF34">
    <property type="entry name" value="APOLIPOPROTEIN D"/>
    <property type="match status" value="1"/>
</dbReference>